<organism evidence="3">
    <name type="scientific">Picea glauca</name>
    <name type="common">White spruce</name>
    <name type="synonym">Pinus glauca</name>
    <dbReference type="NCBI Taxonomy" id="3330"/>
    <lineage>
        <taxon>Eukaryota</taxon>
        <taxon>Viridiplantae</taxon>
        <taxon>Streptophyta</taxon>
        <taxon>Embryophyta</taxon>
        <taxon>Tracheophyta</taxon>
        <taxon>Spermatophyta</taxon>
        <taxon>Pinopsida</taxon>
        <taxon>Pinidae</taxon>
        <taxon>Conifers I</taxon>
        <taxon>Pinales</taxon>
        <taxon>Pinaceae</taxon>
        <taxon>Picea</taxon>
    </lineage>
</organism>
<reference evidence="3" key="1">
    <citation type="journal article" date="2015" name="Genome Biol. Evol.">
        <title>Organellar Genomes of White Spruce (Picea glauca): Assembly and Annotation.</title>
        <authorList>
            <person name="Jackman S.D."/>
            <person name="Warren R.L."/>
            <person name="Gibb E.A."/>
            <person name="Vandervalk B.P."/>
            <person name="Mohamadi H."/>
            <person name="Chu J."/>
            <person name="Raymond A."/>
            <person name="Pleasance S."/>
            <person name="Coope R."/>
            <person name="Wildung M.R."/>
            <person name="Ritland C.E."/>
            <person name="Bousquet J."/>
            <person name="Jones S.J."/>
            <person name="Bohlmann J."/>
            <person name="Birol I."/>
        </authorList>
    </citation>
    <scope>NUCLEOTIDE SEQUENCE [LARGE SCALE GENOMIC DNA]</scope>
    <source>
        <tissue evidence="3">Flushing bud</tissue>
    </source>
</reference>
<geneLocation type="mitochondrion" evidence="3"/>
<gene>
    <name evidence="1" type="ORF">ABT39_MTgene141</name>
    <name evidence="2" type="ORF">ABT39_MTgene142</name>
    <name evidence="3" type="ORF">ABT39_MTgene165</name>
</gene>
<dbReference type="AlphaFoldDB" id="A0A101M3Q2"/>
<sequence>MLFAFAVQHCAFTFLHGRSLQCFRPDSSISPCAISHSIRVFHHRIGVENRLILHLRRNSPYIRI</sequence>
<evidence type="ECO:0000313" key="1">
    <source>
        <dbReference type="EMBL" id="KUM50298.1"/>
    </source>
</evidence>
<comment type="caution">
    <text evidence="3">The sequence shown here is derived from an EMBL/GenBank/DDBJ whole genome shotgun (WGS) entry which is preliminary data.</text>
</comment>
<keyword evidence="3" id="KW-0496">Mitochondrion</keyword>
<dbReference type="EMBL" id="LKAM01000001">
    <property type="protein sequence ID" value="KUM50322.1"/>
    <property type="molecule type" value="Genomic_DNA"/>
</dbReference>
<name>A0A101M3Q2_PICGL</name>
<accession>A0A101M3Q2</accession>
<evidence type="ECO:0000313" key="2">
    <source>
        <dbReference type="EMBL" id="KUM50299.1"/>
    </source>
</evidence>
<dbReference type="EMBL" id="LKAM01000001">
    <property type="protein sequence ID" value="KUM50299.1"/>
    <property type="molecule type" value="Genomic_DNA"/>
</dbReference>
<protein>
    <submittedName>
        <fullName evidence="3">Uncharacterized protein</fullName>
    </submittedName>
</protein>
<evidence type="ECO:0000313" key="3">
    <source>
        <dbReference type="EMBL" id="KUM50322.1"/>
    </source>
</evidence>
<proteinExistence type="predicted"/>
<dbReference type="EMBL" id="LKAM01000001">
    <property type="protein sequence ID" value="KUM50298.1"/>
    <property type="molecule type" value="Genomic_DNA"/>
</dbReference>